<accession>A0A1Y5E9H5</accession>
<protein>
    <recommendedName>
        <fullName evidence="3">Polyketide cyclase</fullName>
    </recommendedName>
</protein>
<evidence type="ECO:0000313" key="2">
    <source>
        <dbReference type="Proteomes" id="UP000243053"/>
    </source>
</evidence>
<dbReference type="Proteomes" id="UP000243053">
    <property type="component" value="Unassembled WGS sequence"/>
</dbReference>
<reference evidence="2" key="1">
    <citation type="journal article" date="2017" name="Proc. Natl. Acad. Sci. U.S.A.">
        <title>Simulation of Deepwater Horizon oil plume reveals substrate specialization within a complex community of hydrocarbon degraders.</title>
        <authorList>
            <person name="Hu P."/>
            <person name="Dubinsky E.A."/>
            <person name="Probst A.J."/>
            <person name="Wang J."/>
            <person name="Sieber C.M.K."/>
            <person name="Tom L.M."/>
            <person name="Gardinali P."/>
            <person name="Banfield J.F."/>
            <person name="Atlas R.M."/>
            <person name="Andersen G.L."/>
        </authorList>
    </citation>
    <scope>NUCLEOTIDE SEQUENCE [LARGE SCALE GENOMIC DNA]</scope>
</reference>
<sequence length="139" mass="15572">MNSFEVAIKFFEACEAPLGWEGCKQYVQEGALFSAQSEPLAEIDSVQAYCDWMHGFGTVTSPEGSYELHSSSYNESSRTAIFFATYHGKHTGEGGPVPPTNKETHTHYVYIIKMGDDSKVSEMTKVWNAPWAMKELGWM</sequence>
<evidence type="ECO:0008006" key="3">
    <source>
        <dbReference type="Google" id="ProtNLM"/>
    </source>
</evidence>
<dbReference type="SUPFAM" id="SSF54427">
    <property type="entry name" value="NTF2-like"/>
    <property type="match status" value="1"/>
</dbReference>
<proteinExistence type="predicted"/>
<dbReference type="InterPro" id="IPR032710">
    <property type="entry name" value="NTF2-like_dom_sf"/>
</dbReference>
<evidence type="ECO:0000313" key="1">
    <source>
        <dbReference type="EMBL" id="OUR79348.1"/>
    </source>
</evidence>
<name>A0A1Y5E9H5_COLPS</name>
<comment type="caution">
    <text evidence="1">The sequence shown here is derived from an EMBL/GenBank/DDBJ whole genome shotgun (WGS) entry which is preliminary data.</text>
</comment>
<gene>
    <name evidence="1" type="ORF">A9Q75_11835</name>
</gene>
<dbReference type="AlphaFoldDB" id="A0A1Y5E9H5"/>
<dbReference type="EMBL" id="MAAF01000071">
    <property type="protein sequence ID" value="OUR79348.1"/>
    <property type="molecule type" value="Genomic_DNA"/>
</dbReference>
<organism evidence="1 2">
    <name type="scientific">Colwellia psychrerythraea</name>
    <name type="common">Vibrio psychroerythus</name>
    <dbReference type="NCBI Taxonomy" id="28229"/>
    <lineage>
        <taxon>Bacteria</taxon>
        <taxon>Pseudomonadati</taxon>
        <taxon>Pseudomonadota</taxon>
        <taxon>Gammaproteobacteria</taxon>
        <taxon>Alteromonadales</taxon>
        <taxon>Colwelliaceae</taxon>
        <taxon>Colwellia</taxon>
    </lineage>
</organism>
<dbReference type="Gene3D" id="3.10.450.50">
    <property type="match status" value="1"/>
</dbReference>